<protein>
    <submittedName>
        <fullName evidence="1">Uncharacterized protein</fullName>
    </submittedName>
</protein>
<accession>A0ABY4FLR6</accession>
<gene>
    <name evidence="1" type="ORF">MUN78_16455</name>
</gene>
<dbReference type="Proteomes" id="UP000831786">
    <property type="component" value="Chromosome"/>
</dbReference>
<reference evidence="1 2" key="1">
    <citation type="submission" date="2022-04" db="EMBL/GenBank/DDBJ databases">
        <title>Leucobacter sp. isolated from rhizosphere of garlic.</title>
        <authorList>
            <person name="Won M."/>
            <person name="Lee C.-M."/>
            <person name="Woen H.-Y."/>
            <person name="Kwon S.-W."/>
        </authorList>
    </citation>
    <scope>NUCLEOTIDE SEQUENCE [LARGE SCALE GENOMIC DNA]</scope>
    <source>
        <strain evidence="1 2">H21R-40</strain>
    </source>
</reference>
<dbReference type="RefSeq" id="WP_244727874.1">
    <property type="nucleotide sequence ID" value="NZ_CP095045.1"/>
</dbReference>
<proteinExistence type="predicted"/>
<evidence type="ECO:0000313" key="2">
    <source>
        <dbReference type="Proteomes" id="UP000831786"/>
    </source>
</evidence>
<keyword evidence="2" id="KW-1185">Reference proteome</keyword>
<sequence>MTPEKTRALIAEDLRNSADMIRDRGNSVATIYAATIERLMRDAADALEALTVPDGDVRERMVQLIDKKLDGDCGYGVGEYLSDAILPAFPVLGRDIAGEIDAEREAEWVKVSDRGQAYRDGLRRAAEIVRNGR</sequence>
<organism evidence="1 2">
    <name type="scientific">Leucobacter allii</name>
    <dbReference type="NCBI Taxonomy" id="2932247"/>
    <lineage>
        <taxon>Bacteria</taxon>
        <taxon>Bacillati</taxon>
        <taxon>Actinomycetota</taxon>
        <taxon>Actinomycetes</taxon>
        <taxon>Micrococcales</taxon>
        <taxon>Microbacteriaceae</taxon>
        <taxon>Leucobacter</taxon>
    </lineage>
</organism>
<evidence type="ECO:0000313" key="1">
    <source>
        <dbReference type="EMBL" id="UOQ57222.1"/>
    </source>
</evidence>
<dbReference type="EMBL" id="CP095045">
    <property type="protein sequence ID" value="UOQ57222.1"/>
    <property type="molecule type" value="Genomic_DNA"/>
</dbReference>
<name>A0ABY4FLR6_9MICO</name>